<feature type="transmembrane region" description="Helical" evidence="1">
    <location>
        <begin position="67"/>
        <end position="99"/>
    </location>
</feature>
<dbReference type="Proteomes" id="UP001189429">
    <property type="component" value="Unassembled WGS sequence"/>
</dbReference>
<organism evidence="2 3">
    <name type="scientific">Prorocentrum cordatum</name>
    <dbReference type="NCBI Taxonomy" id="2364126"/>
    <lineage>
        <taxon>Eukaryota</taxon>
        <taxon>Sar</taxon>
        <taxon>Alveolata</taxon>
        <taxon>Dinophyceae</taxon>
        <taxon>Prorocentrales</taxon>
        <taxon>Prorocentraceae</taxon>
        <taxon>Prorocentrum</taxon>
    </lineage>
</organism>
<keyword evidence="3" id="KW-1185">Reference proteome</keyword>
<keyword evidence="1" id="KW-1133">Transmembrane helix</keyword>
<reference evidence="2" key="1">
    <citation type="submission" date="2023-10" db="EMBL/GenBank/DDBJ databases">
        <authorList>
            <person name="Chen Y."/>
            <person name="Shah S."/>
            <person name="Dougan E. K."/>
            <person name="Thang M."/>
            <person name="Chan C."/>
        </authorList>
    </citation>
    <scope>NUCLEOTIDE SEQUENCE [LARGE SCALE GENOMIC DNA]</scope>
</reference>
<keyword evidence="1" id="KW-0472">Membrane</keyword>
<name>A0ABN9SE77_9DINO</name>
<comment type="caution">
    <text evidence="2">The sequence shown here is derived from an EMBL/GenBank/DDBJ whole genome shotgun (WGS) entry which is preliminary data.</text>
</comment>
<keyword evidence="1" id="KW-0812">Transmembrane</keyword>
<protein>
    <submittedName>
        <fullName evidence="2">Uncharacterized protein</fullName>
    </submittedName>
</protein>
<evidence type="ECO:0000313" key="2">
    <source>
        <dbReference type="EMBL" id="CAK0830178.1"/>
    </source>
</evidence>
<evidence type="ECO:0000313" key="3">
    <source>
        <dbReference type="Proteomes" id="UP001189429"/>
    </source>
</evidence>
<evidence type="ECO:0000256" key="1">
    <source>
        <dbReference type="SAM" id="Phobius"/>
    </source>
</evidence>
<dbReference type="EMBL" id="CAUYUJ010010757">
    <property type="protein sequence ID" value="CAK0830178.1"/>
    <property type="molecule type" value="Genomic_DNA"/>
</dbReference>
<gene>
    <name evidence="2" type="ORF">PCOR1329_LOCUS28888</name>
</gene>
<accession>A0ABN9SE77</accession>
<proteinExistence type="predicted"/>
<sequence>MAPPLRAKRLQVRSSTGYGAACLPARARRHPCSCCPRAPSVDHLGLYCVISVGISLCMRLLSHGRVIALLLVACAFCPLIPLSSSFLLVLLVIFLLRFFPPLVAPMRFSADSHPFCSLAGSMQPNLAKKVGRRIVSYTRRTAFELQVALTLRSLAAWRSGHLGGTMRSTSDLCQHCCSTAIVCYTLFS</sequence>